<name>M4SX22_9TRYP</name>
<feature type="compositionally biased region" description="Basic and acidic residues" evidence="10">
    <location>
        <begin position="1"/>
        <end position="10"/>
    </location>
</feature>
<feature type="coiled-coil region" evidence="9">
    <location>
        <begin position="261"/>
        <end position="288"/>
    </location>
</feature>
<proteinExistence type="predicted"/>
<dbReference type="AlphaFoldDB" id="M4SX22"/>
<evidence type="ECO:0000256" key="9">
    <source>
        <dbReference type="SAM" id="Coils"/>
    </source>
</evidence>
<keyword evidence="8" id="KW-0449">Lipoprotein</keyword>
<dbReference type="GO" id="GO:0005886">
    <property type="term" value="C:plasma membrane"/>
    <property type="evidence" value="ECO:0007669"/>
    <property type="project" value="UniProtKB-SubCell"/>
</dbReference>
<dbReference type="EMBL" id="KC612380">
    <property type="protein sequence ID" value="AGH59811.1"/>
    <property type="molecule type" value="Genomic_DNA"/>
</dbReference>
<comment type="function">
    <text evidence="1">VSG forms a coat on the surface of the parasite. The trypanosome evades the immune response of the host by expressing a series of antigenically distinct VSGs from an estimated 1000 VSG genes.</text>
</comment>
<evidence type="ECO:0000259" key="11">
    <source>
        <dbReference type="Pfam" id="PF13206"/>
    </source>
</evidence>
<reference evidence="12" key="2">
    <citation type="journal article" date="2014" name="Mol. Biochem. Parasitol.">
        <title>Capturing the variant surface glycoprotein repertoire (the VSGnome) of Trypanosoma brucei Lister 427.</title>
        <authorList>
            <person name="Cross G.A."/>
            <person name="Kim H.S."/>
            <person name="Wickstead B."/>
        </authorList>
    </citation>
    <scope>NUCLEOTIDE SEQUENCE</scope>
    <source>
        <strain evidence="12">Lister 427</strain>
    </source>
</reference>
<organism evidence="12">
    <name type="scientific">Trypanosoma brucei</name>
    <dbReference type="NCBI Taxonomy" id="5691"/>
    <lineage>
        <taxon>Eukaryota</taxon>
        <taxon>Discoba</taxon>
        <taxon>Euglenozoa</taxon>
        <taxon>Kinetoplastea</taxon>
        <taxon>Metakinetoplastina</taxon>
        <taxon>Trypanosomatida</taxon>
        <taxon>Trypanosomatidae</taxon>
        <taxon>Trypanosoma</taxon>
    </lineage>
</organism>
<reference evidence="12" key="1">
    <citation type="submission" date="2013-02" db="EMBL/GenBank/DDBJ databases">
        <authorList>
            <person name="Cross G.A.M."/>
            <person name="Kim H.-S."/>
            <person name="Wickstead B."/>
        </authorList>
    </citation>
    <scope>NUCLEOTIDE SEQUENCE</scope>
    <source>
        <strain evidence="12">Lister 427</strain>
    </source>
</reference>
<sequence>MPHQRMEKNCKSGKNISTSGKQPKFRQKKAQNSGAFKAWKGIKLSPHSRMSIIKIAEAAVKLKKKADNFKKALSTAAVATKLKQALYGETGDESQTAYGSDTRQAACSGTGGAGKNIAGTDLRFDALCVCAYHNGNGSNGAKLCGKNAAAGSAGGDNWAPNYKTAENWQAFKDACTKQKTATVFSRQTVAAALTGFYAQLDGNTKKTSGTQTHVLGSVDNSLSNDCTGDAAGNGGRFLIYKEAYFGEAAQPIPWVQKLEEAAAAQEQAEAAQQQIKQINDQLDILNRTAAAHIVNTKQVDL</sequence>
<evidence type="ECO:0000256" key="3">
    <source>
        <dbReference type="ARBA" id="ARBA00022475"/>
    </source>
</evidence>
<protein>
    <submittedName>
        <fullName evidence="12">Variant surface glycoprotein 3793</fullName>
    </submittedName>
</protein>
<evidence type="ECO:0000256" key="8">
    <source>
        <dbReference type="ARBA" id="ARBA00023288"/>
    </source>
</evidence>
<keyword evidence="6" id="KW-0472">Membrane</keyword>
<evidence type="ECO:0000256" key="10">
    <source>
        <dbReference type="SAM" id="MobiDB-lite"/>
    </source>
</evidence>
<evidence type="ECO:0000256" key="4">
    <source>
        <dbReference type="ARBA" id="ARBA00022622"/>
    </source>
</evidence>
<dbReference type="VEuPathDB" id="TriTrypDB:Tb11.v5.0722"/>
<keyword evidence="9" id="KW-0175">Coiled coil</keyword>
<feature type="compositionally biased region" description="Polar residues" evidence="10">
    <location>
        <begin position="12"/>
        <end position="21"/>
    </location>
</feature>
<dbReference type="GO" id="GO:0098552">
    <property type="term" value="C:side of membrane"/>
    <property type="evidence" value="ECO:0007669"/>
    <property type="project" value="UniProtKB-KW"/>
</dbReference>
<comment type="subcellular location">
    <subcellularLocation>
        <location evidence="2">Cell membrane</location>
        <topology evidence="2">Lipid-anchor</topology>
        <topology evidence="2">GPI-anchor</topology>
    </subcellularLocation>
</comment>
<dbReference type="Pfam" id="PF13206">
    <property type="entry name" value="VSG_B"/>
    <property type="match status" value="1"/>
</dbReference>
<keyword evidence="7" id="KW-0325">Glycoprotein</keyword>
<accession>M4SX22</accession>
<feature type="domain" description="Trypanosome variant surface glycoprotein B-type N-terminal" evidence="11">
    <location>
        <begin position="35"/>
        <end position="282"/>
    </location>
</feature>
<dbReference type="InterPro" id="IPR025932">
    <property type="entry name" value="Trypano_VSG_B_N_dom"/>
</dbReference>
<evidence type="ECO:0000256" key="7">
    <source>
        <dbReference type="ARBA" id="ARBA00023180"/>
    </source>
</evidence>
<feature type="non-terminal residue" evidence="12">
    <location>
        <position position="1"/>
    </location>
</feature>
<evidence type="ECO:0000256" key="2">
    <source>
        <dbReference type="ARBA" id="ARBA00004609"/>
    </source>
</evidence>
<evidence type="ECO:0000256" key="1">
    <source>
        <dbReference type="ARBA" id="ARBA00002523"/>
    </source>
</evidence>
<evidence type="ECO:0000313" key="12">
    <source>
        <dbReference type="EMBL" id="AGH59811.1"/>
    </source>
</evidence>
<keyword evidence="3" id="KW-1003">Cell membrane</keyword>
<keyword evidence="4" id="KW-0336">GPI-anchor</keyword>
<keyword evidence="5" id="KW-0732">Signal</keyword>
<evidence type="ECO:0000256" key="5">
    <source>
        <dbReference type="ARBA" id="ARBA00022729"/>
    </source>
</evidence>
<feature type="region of interest" description="Disordered" evidence="10">
    <location>
        <begin position="1"/>
        <end position="32"/>
    </location>
</feature>
<evidence type="ECO:0000256" key="6">
    <source>
        <dbReference type="ARBA" id="ARBA00023136"/>
    </source>
</evidence>